<comment type="caution">
    <text evidence="2">The sequence shown here is derived from an EMBL/GenBank/DDBJ whole genome shotgun (WGS) entry which is preliminary data.</text>
</comment>
<keyword evidence="3" id="KW-1185">Reference proteome</keyword>
<feature type="chain" id="PRO_5034432379" description="Secreted protein" evidence="1">
    <location>
        <begin position="23"/>
        <end position="114"/>
    </location>
</feature>
<dbReference type="EMBL" id="WIGM01001011">
    <property type="protein sequence ID" value="KAF6806708.1"/>
    <property type="molecule type" value="Genomic_DNA"/>
</dbReference>
<accession>A0A8H6J5X3</accession>
<proteinExistence type="predicted"/>
<name>A0A8H6J5X3_9PEZI</name>
<evidence type="ECO:0008006" key="4">
    <source>
        <dbReference type="Google" id="ProtNLM"/>
    </source>
</evidence>
<feature type="signal peptide" evidence="1">
    <location>
        <begin position="1"/>
        <end position="22"/>
    </location>
</feature>
<reference evidence="2" key="1">
    <citation type="journal article" date="2020" name="Phytopathology">
        <title>Genome Sequence Resources of Colletotrichum truncatum, C. plurivorum, C. musicola, and C. sojae: Four Species Pathogenic to Soybean (Glycine max).</title>
        <authorList>
            <person name="Rogerio F."/>
            <person name="Boufleur T.R."/>
            <person name="Ciampi-Guillardi M."/>
            <person name="Sukno S.A."/>
            <person name="Thon M.R."/>
            <person name="Massola Junior N.S."/>
            <person name="Baroncelli R."/>
        </authorList>
    </citation>
    <scope>NUCLEOTIDE SEQUENCE</scope>
    <source>
        <strain evidence="2">LFN0074</strain>
    </source>
</reference>
<evidence type="ECO:0000313" key="3">
    <source>
        <dbReference type="Proteomes" id="UP000639643"/>
    </source>
</evidence>
<dbReference type="Proteomes" id="UP000639643">
    <property type="component" value="Unassembled WGS sequence"/>
</dbReference>
<evidence type="ECO:0000313" key="2">
    <source>
        <dbReference type="EMBL" id="KAF6806708.1"/>
    </source>
</evidence>
<evidence type="ECO:0000256" key="1">
    <source>
        <dbReference type="SAM" id="SignalP"/>
    </source>
</evidence>
<sequence>MFWRVAAVLWFRCFCRFGRVWRNTTSSSGDGSMETGPITVTRAPRSRALGADIRLRAFSGSYSEELSIRGEKLNLSATELLRYGKASSNIFETCRCVDMNNHRPQLRVISGSEE</sequence>
<organism evidence="2 3">
    <name type="scientific">Colletotrichum musicola</name>
    <dbReference type="NCBI Taxonomy" id="2175873"/>
    <lineage>
        <taxon>Eukaryota</taxon>
        <taxon>Fungi</taxon>
        <taxon>Dikarya</taxon>
        <taxon>Ascomycota</taxon>
        <taxon>Pezizomycotina</taxon>
        <taxon>Sordariomycetes</taxon>
        <taxon>Hypocreomycetidae</taxon>
        <taxon>Glomerellales</taxon>
        <taxon>Glomerellaceae</taxon>
        <taxon>Colletotrichum</taxon>
        <taxon>Colletotrichum orchidearum species complex</taxon>
    </lineage>
</organism>
<dbReference type="AlphaFoldDB" id="A0A8H6J5X3"/>
<keyword evidence="1" id="KW-0732">Signal</keyword>
<protein>
    <recommendedName>
        <fullName evidence="4">Secreted protein</fullName>
    </recommendedName>
</protein>
<gene>
    <name evidence="2" type="ORF">CMUS01_14298</name>
</gene>